<protein>
    <recommendedName>
        <fullName evidence="3">LOB domain-containing protein</fullName>
    </recommendedName>
</protein>
<dbReference type="Gramene" id="OGLUM04G25750.1">
    <property type="protein sequence ID" value="OGLUM04G25750.1"/>
    <property type="gene ID" value="OGLUM04G25750"/>
</dbReference>
<dbReference type="PROSITE" id="PS50891">
    <property type="entry name" value="LOB"/>
    <property type="match status" value="1"/>
</dbReference>
<feature type="compositionally biased region" description="Low complexity" evidence="2">
    <location>
        <begin position="75"/>
        <end position="84"/>
    </location>
</feature>
<comment type="similarity">
    <text evidence="1">Belongs to the LOB domain-containing protein family.</text>
</comment>
<sequence length="186" mass="19327">MAGFQGTGYEVAVDSLLTAQLHPDTAHIECQCQDEEPPSRLCDQQQNPNAWDPLPLHPRTDGRGVIGRCLLLSLPPGHPSSPAGERARRGKKAAAGEGGGDDRGPHPLRASSSSADAIAGLPASFLPAHLAGHRALLHHLPSPFGLGTTMTDDPSAAYAACAHLGRTCPPGCPLARYFPAAGDQPD</sequence>
<dbReference type="AlphaFoldDB" id="A0A0D9ZQX6"/>
<evidence type="ECO:0000313" key="5">
    <source>
        <dbReference type="Proteomes" id="UP000026961"/>
    </source>
</evidence>
<feature type="region of interest" description="Disordered" evidence="2">
    <location>
        <begin position="37"/>
        <end position="58"/>
    </location>
</feature>
<dbReference type="InterPro" id="IPR004883">
    <property type="entry name" value="LOB"/>
</dbReference>
<reference evidence="4" key="2">
    <citation type="submission" date="2018-05" db="EMBL/GenBank/DDBJ databases">
        <title>OgluRS3 (Oryza glumaepatula Reference Sequence Version 3).</title>
        <authorList>
            <person name="Zhang J."/>
            <person name="Kudrna D."/>
            <person name="Lee S."/>
            <person name="Talag J."/>
            <person name="Welchert J."/>
            <person name="Wing R.A."/>
        </authorList>
    </citation>
    <scope>NUCLEOTIDE SEQUENCE [LARGE SCALE GENOMIC DNA]</scope>
</reference>
<accession>A0A0D9ZQX6</accession>
<evidence type="ECO:0000259" key="3">
    <source>
        <dbReference type="PROSITE" id="PS50891"/>
    </source>
</evidence>
<name>A0A0D9ZQX6_9ORYZ</name>
<feature type="domain" description="LOB" evidence="3">
    <location>
        <begin position="156"/>
        <end position="186"/>
    </location>
</feature>
<evidence type="ECO:0000256" key="2">
    <source>
        <dbReference type="SAM" id="MobiDB-lite"/>
    </source>
</evidence>
<keyword evidence="5" id="KW-1185">Reference proteome</keyword>
<dbReference type="HOGENOM" id="CLU_1456600_0_0_1"/>
<dbReference type="EnsemblPlants" id="OGLUM04G25750.1">
    <property type="protein sequence ID" value="OGLUM04G25750.1"/>
    <property type="gene ID" value="OGLUM04G25750"/>
</dbReference>
<organism evidence="4">
    <name type="scientific">Oryza glumipatula</name>
    <dbReference type="NCBI Taxonomy" id="40148"/>
    <lineage>
        <taxon>Eukaryota</taxon>
        <taxon>Viridiplantae</taxon>
        <taxon>Streptophyta</taxon>
        <taxon>Embryophyta</taxon>
        <taxon>Tracheophyta</taxon>
        <taxon>Spermatophyta</taxon>
        <taxon>Magnoliopsida</taxon>
        <taxon>Liliopsida</taxon>
        <taxon>Poales</taxon>
        <taxon>Poaceae</taxon>
        <taxon>BOP clade</taxon>
        <taxon>Oryzoideae</taxon>
        <taxon>Oryzeae</taxon>
        <taxon>Oryzinae</taxon>
        <taxon>Oryza</taxon>
    </lineage>
</organism>
<proteinExistence type="inferred from homology"/>
<dbReference type="Proteomes" id="UP000026961">
    <property type="component" value="Chromosome 4"/>
</dbReference>
<evidence type="ECO:0000313" key="4">
    <source>
        <dbReference type="EnsemblPlants" id="OGLUM04G25750.1"/>
    </source>
</evidence>
<reference evidence="4" key="1">
    <citation type="submission" date="2015-04" db="UniProtKB">
        <authorList>
            <consortium name="EnsemblPlants"/>
        </authorList>
    </citation>
    <scope>IDENTIFICATION</scope>
</reference>
<evidence type="ECO:0000256" key="1">
    <source>
        <dbReference type="ARBA" id="ARBA00005474"/>
    </source>
</evidence>
<feature type="region of interest" description="Disordered" evidence="2">
    <location>
        <begin position="75"/>
        <end position="113"/>
    </location>
</feature>